<name>A0A0E9TU65_ANGAN</name>
<accession>A0A0E9TU65</accession>
<reference evidence="1" key="1">
    <citation type="submission" date="2014-11" db="EMBL/GenBank/DDBJ databases">
        <authorList>
            <person name="Amaro Gonzalez C."/>
        </authorList>
    </citation>
    <scope>NUCLEOTIDE SEQUENCE</scope>
</reference>
<reference evidence="1" key="2">
    <citation type="journal article" date="2015" name="Fish Shellfish Immunol.">
        <title>Early steps in the European eel (Anguilla anguilla)-Vibrio vulnificus interaction in the gills: Role of the RtxA13 toxin.</title>
        <authorList>
            <person name="Callol A."/>
            <person name="Pajuelo D."/>
            <person name="Ebbesson L."/>
            <person name="Teles M."/>
            <person name="MacKenzie S."/>
            <person name="Amaro C."/>
        </authorList>
    </citation>
    <scope>NUCLEOTIDE SEQUENCE</scope>
</reference>
<sequence length="34" mass="3874">MDFKDSRPCSDLCVDLGGQMLPFQLLTSTWHGKF</sequence>
<evidence type="ECO:0000313" key="1">
    <source>
        <dbReference type="EMBL" id="JAH56450.1"/>
    </source>
</evidence>
<dbReference type="AlphaFoldDB" id="A0A0E9TU65"/>
<organism evidence="1">
    <name type="scientific">Anguilla anguilla</name>
    <name type="common">European freshwater eel</name>
    <name type="synonym">Muraena anguilla</name>
    <dbReference type="NCBI Taxonomy" id="7936"/>
    <lineage>
        <taxon>Eukaryota</taxon>
        <taxon>Metazoa</taxon>
        <taxon>Chordata</taxon>
        <taxon>Craniata</taxon>
        <taxon>Vertebrata</taxon>
        <taxon>Euteleostomi</taxon>
        <taxon>Actinopterygii</taxon>
        <taxon>Neopterygii</taxon>
        <taxon>Teleostei</taxon>
        <taxon>Anguilliformes</taxon>
        <taxon>Anguillidae</taxon>
        <taxon>Anguilla</taxon>
    </lineage>
</organism>
<proteinExistence type="predicted"/>
<dbReference type="EMBL" id="GBXM01052127">
    <property type="protein sequence ID" value="JAH56450.1"/>
    <property type="molecule type" value="Transcribed_RNA"/>
</dbReference>
<protein>
    <submittedName>
        <fullName evidence="1">Uncharacterized protein</fullName>
    </submittedName>
</protein>